<dbReference type="Gene3D" id="3.90.75.10">
    <property type="entry name" value="Homing Intron 3 (I-ppo) Encoded Endonuclease, Chain A"/>
    <property type="match status" value="1"/>
</dbReference>
<name>A0A1R3WE01_9RHOB</name>
<gene>
    <name evidence="2" type="ORF">SAMN05421849_0187</name>
</gene>
<reference evidence="2 3" key="1">
    <citation type="submission" date="2017-01" db="EMBL/GenBank/DDBJ databases">
        <authorList>
            <person name="Mah S.A."/>
            <person name="Swanson W.J."/>
            <person name="Moy G.W."/>
            <person name="Vacquier V.D."/>
        </authorList>
    </citation>
    <scope>NUCLEOTIDE SEQUENCE [LARGE SCALE GENOMIC DNA]</scope>
    <source>
        <strain evidence="2 3">DSM 21219</strain>
    </source>
</reference>
<evidence type="ECO:0000313" key="2">
    <source>
        <dbReference type="EMBL" id="SIT74622.1"/>
    </source>
</evidence>
<dbReference type="RefSeq" id="WP_076646436.1">
    <property type="nucleotide sequence ID" value="NZ_FTPS01000001.1"/>
</dbReference>
<dbReference type="Proteomes" id="UP000192455">
    <property type="component" value="Unassembled WGS sequence"/>
</dbReference>
<sequence>MADLGDPFVIERFLSLCPVRDSKDSCWEWAGMVNTNGYGRFSFNDRHELSHRISFQMFIGDIPDGYVVCHSCDNRLCVNPRHLWIGTQSDNLKDAVAKGRMFRPDTTGERNGNKKLNWGKVEAIREMHSRGVKKHLIAQAFQVSPSTIGEVVNYKIWRNPA</sequence>
<keyword evidence="2" id="KW-0540">Nuclease</keyword>
<dbReference type="AlphaFoldDB" id="A0A1R3WE01"/>
<keyword evidence="3" id="KW-1185">Reference proteome</keyword>
<dbReference type="InterPro" id="IPR044925">
    <property type="entry name" value="His-Me_finger_sf"/>
</dbReference>
<dbReference type="InterPro" id="IPR003615">
    <property type="entry name" value="HNH_nuc"/>
</dbReference>
<organism evidence="2 3">
    <name type="scientific">Pontibaca methylaminivorans</name>
    <dbReference type="NCBI Taxonomy" id="515897"/>
    <lineage>
        <taxon>Bacteria</taxon>
        <taxon>Pseudomonadati</taxon>
        <taxon>Pseudomonadota</taxon>
        <taxon>Alphaproteobacteria</taxon>
        <taxon>Rhodobacterales</taxon>
        <taxon>Roseobacteraceae</taxon>
        <taxon>Pontibaca</taxon>
    </lineage>
</organism>
<dbReference type="GO" id="GO:0004519">
    <property type="term" value="F:endonuclease activity"/>
    <property type="evidence" value="ECO:0007669"/>
    <property type="project" value="UniProtKB-KW"/>
</dbReference>
<dbReference type="InterPro" id="IPR044930">
    <property type="entry name" value="Homing_endonuclease_His-Me"/>
</dbReference>
<protein>
    <submittedName>
        <fullName evidence="2">HNH endonuclease</fullName>
    </submittedName>
</protein>
<accession>A0A1R3WE01</accession>
<dbReference type="OrthoDB" id="7728307at2"/>
<dbReference type="EMBL" id="FTPS01000001">
    <property type="protein sequence ID" value="SIT74622.1"/>
    <property type="molecule type" value="Genomic_DNA"/>
</dbReference>
<dbReference type="Pfam" id="PF13392">
    <property type="entry name" value="HNH_3"/>
    <property type="match status" value="1"/>
</dbReference>
<dbReference type="SUPFAM" id="SSF54060">
    <property type="entry name" value="His-Me finger endonucleases"/>
    <property type="match status" value="1"/>
</dbReference>
<feature type="domain" description="HNH nuclease" evidence="1">
    <location>
        <begin position="50"/>
        <end position="92"/>
    </location>
</feature>
<dbReference type="STRING" id="515897.SAMN05421849_0187"/>
<keyword evidence="2" id="KW-0378">Hydrolase</keyword>
<keyword evidence="2" id="KW-0255">Endonuclease</keyword>
<proteinExistence type="predicted"/>
<evidence type="ECO:0000313" key="3">
    <source>
        <dbReference type="Proteomes" id="UP000192455"/>
    </source>
</evidence>
<evidence type="ECO:0000259" key="1">
    <source>
        <dbReference type="Pfam" id="PF13392"/>
    </source>
</evidence>